<accession>A0AAW2X4X7</accession>
<reference evidence="1" key="1">
    <citation type="submission" date="2020-06" db="EMBL/GenBank/DDBJ databases">
        <authorList>
            <person name="Li T."/>
            <person name="Hu X."/>
            <person name="Zhang T."/>
            <person name="Song X."/>
            <person name="Zhang H."/>
            <person name="Dai N."/>
            <person name="Sheng W."/>
            <person name="Hou X."/>
            <person name="Wei L."/>
        </authorList>
    </citation>
    <scope>NUCLEOTIDE SEQUENCE</scope>
    <source>
        <strain evidence="1">KEN1</strain>
        <tissue evidence="1">Leaf</tissue>
    </source>
</reference>
<sequence>MASFFMVFHFNEYPVSAQVFSQCFRLKRAEPGFFLFAPRRGVSFLATLNPPKNWKNGLFFVLLSWPWGFPDQWIEEPPPSVAVRERDASLSSFLTLLNERPYDRALIDERLLGHFGLSPQVEPLEESFGIGDFFLL</sequence>
<dbReference type="EMBL" id="JACGWN010000005">
    <property type="protein sequence ID" value="KAL0448641.1"/>
    <property type="molecule type" value="Genomic_DNA"/>
</dbReference>
<comment type="caution">
    <text evidence="1">The sequence shown here is derived from an EMBL/GenBank/DDBJ whole genome shotgun (WGS) entry which is preliminary data.</text>
</comment>
<name>A0AAW2X4X7_9LAMI</name>
<evidence type="ECO:0000313" key="1">
    <source>
        <dbReference type="EMBL" id="KAL0448641.1"/>
    </source>
</evidence>
<protein>
    <submittedName>
        <fullName evidence="1">Uncharacterized protein</fullName>
    </submittedName>
</protein>
<organism evidence="1">
    <name type="scientific">Sesamum latifolium</name>
    <dbReference type="NCBI Taxonomy" id="2727402"/>
    <lineage>
        <taxon>Eukaryota</taxon>
        <taxon>Viridiplantae</taxon>
        <taxon>Streptophyta</taxon>
        <taxon>Embryophyta</taxon>
        <taxon>Tracheophyta</taxon>
        <taxon>Spermatophyta</taxon>
        <taxon>Magnoliopsida</taxon>
        <taxon>eudicotyledons</taxon>
        <taxon>Gunneridae</taxon>
        <taxon>Pentapetalae</taxon>
        <taxon>asterids</taxon>
        <taxon>lamiids</taxon>
        <taxon>Lamiales</taxon>
        <taxon>Pedaliaceae</taxon>
        <taxon>Sesamum</taxon>
    </lineage>
</organism>
<gene>
    <name evidence="1" type="ORF">Slati_1420500</name>
</gene>
<reference evidence="1" key="2">
    <citation type="journal article" date="2024" name="Plant">
        <title>Genomic evolution and insights into agronomic trait innovations of Sesamum species.</title>
        <authorList>
            <person name="Miao H."/>
            <person name="Wang L."/>
            <person name="Qu L."/>
            <person name="Liu H."/>
            <person name="Sun Y."/>
            <person name="Le M."/>
            <person name="Wang Q."/>
            <person name="Wei S."/>
            <person name="Zheng Y."/>
            <person name="Lin W."/>
            <person name="Duan Y."/>
            <person name="Cao H."/>
            <person name="Xiong S."/>
            <person name="Wang X."/>
            <person name="Wei L."/>
            <person name="Li C."/>
            <person name="Ma Q."/>
            <person name="Ju M."/>
            <person name="Zhao R."/>
            <person name="Li G."/>
            <person name="Mu C."/>
            <person name="Tian Q."/>
            <person name="Mei H."/>
            <person name="Zhang T."/>
            <person name="Gao T."/>
            <person name="Zhang H."/>
        </authorList>
    </citation>
    <scope>NUCLEOTIDE SEQUENCE</scope>
    <source>
        <strain evidence="1">KEN1</strain>
    </source>
</reference>
<proteinExistence type="predicted"/>
<dbReference type="AlphaFoldDB" id="A0AAW2X4X7"/>